<keyword evidence="6" id="KW-0442">Lipid degradation</keyword>
<keyword evidence="8" id="KW-1015">Disulfide bond</keyword>
<dbReference type="Pfam" id="PF02057">
    <property type="entry name" value="Glyco_hydro_59"/>
    <property type="match status" value="1"/>
</dbReference>
<keyword evidence="10" id="KW-0326">Glycosidase</keyword>
<feature type="chain" id="PRO_5043696421" description="galactosylceramidase" evidence="13">
    <location>
        <begin position="20"/>
        <end position="701"/>
    </location>
</feature>
<evidence type="ECO:0000256" key="1">
    <source>
        <dbReference type="ARBA" id="ARBA00005637"/>
    </source>
</evidence>
<evidence type="ECO:0000256" key="10">
    <source>
        <dbReference type="ARBA" id="ARBA00023295"/>
    </source>
</evidence>
<protein>
    <recommendedName>
        <fullName evidence="2">galactosylceramidase</fullName>
        <ecNumber evidence="2">3.2.1.46</ecNumber>
    </recommendedName>
    <alternativeName>
        <fullName evidence="11">Galactosylceramidase</fullName>
    </alternativeName>
</protein>
<evidence type="ECO:0000259" key="14">
    <source>
        <dbReference type="Pfam" id="PF02057"/>
    </source>
</evidence>
<proteinExistence type="inferred from homology"/>
<dbReference type="InterPro" id="IPR013785">
    <property type="entry name" value="Aldolase_TIM"/>
</dbReference>
<evidence type="ECO:0000313" key="18">
    <source>
        <dbReference type="Proteomes" id="UP001497497"/>
    </source>
</evidence>
<sequence length="701" mass="78894">MTQLLITFFLGICAWSATGQQGIVFDRNELGRAFDGIGGISGGGATSKLLVNYPKEQRDQILDFLFKPNFGASLNILKVEIGGDAQTTDGTEASHMHNSWEENYERGYEWWLMLEAKKRNPNIKLVGLPWAFPGWLKKDANNPYSDVNKTADYVVRWVSGAKATYNLTIDYLGIWNERYYEVSYIKALRYTLDSKGFQNVKIVAADEGWEIASDISKDTELAQIVHALGCHYPGTGAWDFAISLKKPLWAAEDYSTFNDNVGAGCWARILNQNYVNGYMTAFLIVYNLDRTIAWDLIASYYEDLPYTRDGLMTAMQPWSGHYVVEGPIWITAHTTQFVDLGWTYLNHGSGVGFLSKGGSYVSLVDPAGEHLTIIIEKMSHDHSECIRPSLPWFNVEPEEVTLTLNGSFAHITEMNVWYSKLGFGNEENTTVFFKKLDNIKFVNGQAKLSLQLDEVYTLTTLKKGQKGSYPDPPPPKPFPLPYKDDFESYSLYQEPFNLAQQSGSFEIVKVGQNQVVRQMVLTMPIYWCGADTSNKSVNYIGERSWKDLFIEVDYDFPEANATLGVFVAARLTKGGCEADQSHGIFFFAFQDGTFILANDLRREKVIEQGNVTLKSGWHKLSLLLQGENALGAIDGKGIFNVTVPNSPDYGFAAIGTDSFGLADFDNLYIASKEDGVPVMEKYFQKYQPRPLYFVKNFEIKN</sequence>
<comment type="caution">
    <text evidence="17">The sequence shown here is derived from an EMBL/GenBank/DDBJ whole genome shotgun (WGS) entry which is preliminary data.</text>
</comment>
<dbReference type="InterPro" id="IPR035394">
    <property type="entry name" value="Glyco_hydro_59_dom"/>
</dbReference>
<evidence type="ECO:0000313" key="17">
    <source>
        <dbReference type="EMBL" id="CAL1533497.1"/>
    </source>
</evidence>
<evidence type="ECO:0000256" key="13">
    <source>
        <dbReference type="SAM" id="SignalP"/>
    </source>
</evidence>
<dbReference type="Gene3D" id="3.20.20.70">
    <property type="entry name" value="Aldolase class I"/>
    <property type="match status" value="1"/>
</dbReference>
<accession>A0AAV2HHZ1</accession>
<organism evidence="17 18">
    <name type="scientific">Lymnaea stagnalis</name>
    <name type="common">Great pond snail</name>
    <name type="synonym">Helix stagnalis</name>
    <dbReference type="NCBI Taxonomy" id="6523"/>
    <lineage>
        <taxon>Eukaryota</taxon>
        <taxon>Metazoa</taxon>
        <taxon>Spiralia</taxon>
        <taxon>Lophotrochozoa</taxon>
        <taxon>Mollusca</taxon>
        <taxon>Gastropoda</taxon>
        <taxon>Heterobranchia</taxon>
        <taxon>Euthyneura</taxon>
        <taxon>Panpulmonata</taxon>
        <taxon>Hygrophila</taxon>
        <taxon>Lymnaeoidea</taxon>
        <taxon>Lymnaeidae</taxon>
        <taxon>Lymnaea</taxon>
    </lineage>
</organism>
<dbReference type="InterPro" id="IPR017853">
    <property type="entry name" value="GH"/>
</dbReference>
<evidence type="ECO:0000259" key="16">
    <source>
        <dbReference type="Pfam" id="PF21708"/>
    </source>
</evidence>
<comment type="similarity">
    <text evidence="1">Belongs to the glycosyl hydrolase 59 family.</text>
</comment>
<keyword evidence="9" id="KW-0325">Glycoprotein</keyword>
<evidence type="ECO:0000256" key="4">
    <source>
        <dbReference type="ARBA" id="ARBA00022801"/>
    </source>
</evidence>
<evidence type="ECO:0000256" key="3">
    <source>
        <dbReference type="ARBA" id="ARBA00022729"/>
    </source>
</evidence>
<dbReference type="Proteomes" id="UP001497497">
    <property type="component" value="Unassembled WGS sequence"/>
</dbReference>
<gene>
    <name evidence="17" type="ORF">GSLYS_00007457001</name>
</gene>
<evidence type="ECO:0000256" key="8">
    <source>
        <dbReference type="ARBA" id="ARBA00023157"/>
    </source>
</evidence>
<evidence type="ECO:0000259" key="15">
    <source>
        <dbReference type="Pfam" id="PF17387"/>
    </source>
</evidence>
<dbReference type="EC" id="3.2.1.46" evidence="2"/>
<dbReference type="FunFam" id="3.20.20.80:FF:000026">
    <property type="entry name" value="galactocerebrosidase precursor"/>
    <property type="match status" value="1"/>
</dbReference>
<keyword evidence="18" id="KW-1185">Reference proteome</keyword>
<dbReference type="EMBL" id="CAXITT010000144">
    <property type="protein sequence ID" value="CAL1533497.1"/>
    <property type="molecule type" value="Genomic_DNA"/>
</dbReference>
<feature type="active site" description="Nucleophile" evidence="12">
    <location>
        <position position="252"/>
    </location>
</feature>
<dbReference type="PRINTS" id="PR00850">
    <property type="entry name" value="GLHYDRLASE59"/>
</dbReference>
<keyword evidence="4" id="KW-0378">Hydrolase</keyword>
<name>A0AAV2HHZ1_LYMST</name>
<dbReference type="GO" id="GO:0016020">
    <property type="term" value="C:membrane"/>
    <property type="evidence" value="ECO:0007669"/>
    <property type="project" value="GOC"/>
</dbReference>
<dbReference type="PANTHER" id="PTHR15172">
    <property type="entry name" value="GALACTOCEREBROSIDASE"/>
    <property type="match status" value="1"/>
</dbReference>
<dbReference type="InterPro" id="IPR001286">
    <property type="entry name" value="Glyco_hydro_59"/>
</dbReference>
<feature type="domain" description="Glycosyl hydrolase family 59 central" evidence="15">
    <location>
        <begin position="349"/>
        <end position="465"/>
    </location>
</feature>
<dbReference type="GO" id="GO:0006683">
    <property type="term" value="P:galactosylceramide catabolic process"/>
    <property type="evidence" value="ECO:0007669"/>
    <property type="project" value="InterPro"/>
</dbReference>
<evidence type="ECO:0000256" key="5">
    <source>
        <dbReference type="ARBA" id="ARBA00022919"/>
    </source>
</evidence>
<feature type="domain" description="Glycosyl hydrolase family 59 catalytic" evidence="14">
    <location>
        <begin position="34"/>
        <end position="336"/>
    </location>
</feature>
<evidence type="ECO:0000256" key="12">
    <source>
        <dbReference type="PIRSR" id="PIRSR601286-50"/>
    </source>
</evidence>
<dbReference type="Gene3D" id="3.20.20.80">
    <property type="entry name" value="Glycosidases"/>
    <property type="match status" value="1"/>
</dbReference>
<evidence type="ECO:0000256" key="11">
    <source>
        <dbReference type="ARBA" id="ARBA00033098"/>
    </source>
</evidence>
<evidence type="ECO:0000256" key="7">
    <source>
        <dbReference type="ARBA" id="ARBA00023098"/>
    </source>
</evidence>
<dbReference type="AlphaFoldDB" id="A0AAV2HHZ1"/>
<dbReference type="GO" id="GO:0004336">
    <property type="term" value="F:galactosylceramidase activity"/>
    <property type="evidence" value="ECO:0007669"/>
    <property type="project" value="UniProtKB-EC"/>
</dbReference>
<keyword evidence="7" id="KW-0443">Lipid metabolism</keyword>
<dbReference type="PANTHER" id="PTHR15172:SF1">
    <property type="entry name" value="GALACTOCEREBROSIDASE"/>
    <property type="match status" value="1"/>
</dbReference>
<keyword evidence="3 13" id="KW-0732">Signal</keyword>
<evidence type="ECO:0000256" key="9">
    <source>
        <dbReference type="ARBA" id="ARBA00023180"/>
    </source>
</evidence>
<dbReference type="Gene3D" id="2.60.120.560">
    <property type="entry name" value="Exo-inulinase, domain 1"/>
    <property type="match status" value="1"/>
</dbReference>
<evidence type="ECO:0000256" key="2">
    <source>
        <dbReference type="ARBA" id="ARBA00012657"/>
    </source>
</evidence>
<dbReference type="GO" id="GO:0005764">
    <property type="term" value="C:lysosome"/>
    <property type="evidence" value="ECO:0007669"/>
    <property type="project" value="TreeGrafter"/>
</dbReference>
<dbReference type="Pfam" id="PF21708">
    <property type="entry name" value="Glyco_hydro_59_C"/>
    <property type="match status" value="1"/>
</dbReference>
<dbReference type="Pfam" id="PF17387">
    <property type="entry name" value="Glyco_hydro_59M"/>
    <property type="match status" value="1"/>
</dbReference>
<dbReference type="InterPro" id="IPR049162">
    <property type="entry name" value="GH59_C"/>
</dbReference>
<reference evidence="17 18" key="1">
    <citation type="submission" date="2024-04" db="EMBL/GenBank/DDBJ databases">
        <authorList>
            <consortium name="Genoscope - CEA"/>
            <person name="William W."/>
        </authorList>
    </citation>
    <scope>NUCLEOTIDE SEQUENCE [LARGE SCALE GENOMIC DNA]</scope>
</reference>
<dbReference type="SUPFAM" id="SSF51445">
    <property type="entry name" value="(Trans)glycosidases"/>
    <property type="match status" value="1"/>
</dbReference>
<dbReference type="InterPro" id="IPR049161">
    <property type="entry name" value="GH59_cat"/>
</dbReference>
<feature type="domain" description="Glycosyl hydrolase family 59 C-terminal lectin" evidence="16">
    <location>
        <begin position="500"/>
        <end position="670"/>
    </location>
</feature>
<keyword evidence="5" id="KW-0746">Sphingolipid metabolism</keyword>
<feature type="active site" description="Proton donor/acceptor" evidence="12">
    <location>
        <position position="177"/>
    </location>
</feature>
<evidence type="ECO:0000256" key="6">
    <source>
        <dbReference type="ARBA" id="ARBA00022963"/>
    </source>
</evidence>
<feature type="signal peptide" evidence="13">
    <location>
        <begin position="1"/>
        <end position="19"/>
    </location>
</feature>